<accession>B6IFJ1</accession>
<dbReference type="HOGENOM" id="CLU_2778138_0_0_1"/>
<gene>
    <name evidence="2" type="ORF">CBG25221</name>
    <name evidence="2" type="ORF">CBG_25221</name>
</gene>
<dbReference type="EMBL" id="HE600990">
    <property type="protein sequence ID" value="CAR98671.1"/>
    <property type="molecule type" value="Genomic_DNA"/>
</dbReference>
<dbReference type="GeneID" id="68916715"/>
<dbReference type="KEGG" id="cbr:CBG_25221"/>
<dbReference type="RefSeq" id="XP_045098242.1">
    <property type="nucleotide sequence ID" value="XM_045235529.1"/>
</dbReference>
<dbReference type="AlphaFoldDB" id="B6IFJ1"/>
<dbReference type="CTD" id="68916715"/>
<dbReference type="Proteomes" id="UP000008549">
    <property type="component" value="Unassembled WGS sequence"/>
</dbReference>
<organism evidence="2 3">
    <name type="scientific">Caenorhabditis briggsae</name>
    <dbReference type="NCBI Taxonomy" id="6238"/>
    <lineage>
        <taxon>Eukaryota</taxon>
        <taxon>Metazoa</taxon>
        <taxon>Ecdysozoa</taxon>
        <taxon>Nematoda</taxon>
        <taxon>Chromadorea</taxon>
        <taxon>Rhabditida</taxon>
        <taxon>Rhabditina</taxon>
        <taxon>Rhabditomorpha</taxon>
        <taxon>Rhabditoidea</taxon>
        <taxon>Rhabditidae</taxon>
        <taxon>Peloderinae</taxon>
        <taxon>Caenorhabditis</taxon>
    </lineage>
</organism>
<keyword evidence="1" id="KW-0732">Signal</keyword>
<proteinExistence type="predicted"/>
<evidence type="ECO:0000256" key="1">
    <source>
        <dbReference type="SAM" id="SignalP"/>
    </source>
</evidence>
<evidence type="ECO:0000313" key="3">
    <source>
        <dbReference type="Proteomes" id="UP000008549"/>
    </source>
</evidence>
<evidence type="ECO:0000313" key="2">
    <source>
        <dbReference type="EMBL" id="CAR98671.1"/>
    </source>
</evidence>
<name>B6IFJ1_CAEBR</name>
<sequence>MNLLPVRFFLRLSLSLYYFHVKTADCSSPLFSRTSSSPMLSRLVFYSHPLLIGHKMRATEHFFETPLIV</sequence>
<dbReference type="InParanoid" id="B6IFJ1"/>
<reference evidence="2 3" key="2">
    <citation type="journal article" date="2011" name="PLoS Genet.">
        <title>Caenorhabditis briggsae recombinant inbred line genotypes reveal inter-strain incompatibility and the evolution of recombination.</title>
        <authorList>
            <person name="Ross J.A."/>
            <person name="Koboldt D.C."/>
            <person name="Staisch J.E."/>
            <person name="Chamberlin H.M."/>
            <person name="Gupta B.P."/>
            <person name="Miller R.D."/>
            <person name="Baird S.E."/>
            <person name="Haag E.S."/>
        </authorList>
    </citation>
    <scope>NUCLEOTIDE SEQUENCE [LARGE SCALE GENOMIC DNA]</scope>
    <source>
        <strain evidence="2 3">AF16</strain>
    </source>
</reference>
<feature type="chain" id="PRO_5002846515" evidence="1">
    <location>
        <begin position="25"/>
        <end position="69"/>
    </location>
</feature>
<feature type="signal peptide" evidence="1">
    <location>
        <begin position="1"/>
        <end position="24"/>
    </location>
</feature>
<keyword evidence="3" id="KW-1185">Reference proteome</keyword>
<protein>
    <submittedName>
        <fullName evidence="2">Protein CBG25221</fullName>
    </submittedName>
</protein>
<reference evidence="2 3" key="1">
    <citation type="journal article" date="2003" name="PLoS Biol.">
        <title>The genome sequence of Caenorhabditis briggsae: a platform for comparative genomics.</title>
        <authorList>
            <person name="Stein L.D."/>
            <person name="Bao Z."/>
            <person name="Blasiar D."/>
            <person name="Blumenthal T."/>
            <person name="Brent M.R."/>
            <person name="Chen N."/>
            <person name="Chinwalla A."/>
            <person name="Clarke L."/>
            <person name="Clee C."/>
            <person name="Coghlan A."/>
            <person name="Coulson A."/>
            <person name="D'Eustachio P."/>
            <person name="Fitch D.H."/>
            <person name="Fulton L.A."/>
            <person name="Fulton R.E."/>
            <person name="Griffiths-Jones S."/>
            <person name="Harris T.W."/>
            <person name="Hillier L.W."/>
            <person name="Kamath R."/>
            <person name="Kuwabara P.E."/>
            <person name="Mardis E.R."/>
            <person name="Marra M.A."/>
            <person name="Miner T.L."/>
            <person name="Minx P."/>
            <person name="Mullikin J.C."/>
            <person name="Plumb R.W."/>
            <person name="Rogers J."/>
            <person name="Schein J.E."/>
            <person name="Sohrmann M."/>
            <person name="Spieth J."/>
            <person name="Stajich J.E."/>
            <person name="Wei C."/>
            <person name="Willey D."/>
            <person name="Wilson R.K."/>
            <person name="Durbin R."/>
            <person name="Waterston R.H."/>
        </authorList>
    </citation>
    <scope>NUCLEOTIDE SEQUENCE [LARGE SCALE GENOMIC DNA]</scope>
    <source>
        <strain evidence="2 3">AF16</strain>
    </source>
</reference>